<dbReference type="Proteomes" id="UP000178099">
    <property type="component" value="Unassembled WGS sequence"/>
</dbReference>
<dbReference type="AlphaFoldDB" id="A0A1G2DGG3"/>
<comment type="caution">
    <text evidence="2">The sequence shown here is derived from an EMBL/GenBank/DDBJ whole genome shotgun (WGS) entry which is preliminary data.</text>
</comment>
<feature type="compositionally biased region" description="Polar residues" evidence="1">
    <location>
        <begin position="1"/>
        <end position="12"/>
    </location>
</feature>
<feature type="region of interest" description="Disordered" evidence="1">
    <location>
        <begin position="1"/>
        <end position="25"/>
    </location>
</feature>
<dbReference type="EMBL" id="MHLN01000003">
    <property type="protein sequence ID" value="OGZ12603.1"/>
    <property type="molecule type" value="Genomic_DNA"/>
</dbReference>
<protein>
    <submittedName>
        <fullName evidence="2">Uncharacterized protein</fullName>
    </submittedName>
</protein>
<evidence type="ECO:0000256" key="1">
    <source>
        <dbReference type="SAM" id="MobiDB-lite"/>
    </source>
</evidence>
<evidence type="ECO:0000313" key="2">
    <source>
        <dbReference type="EMBL" id="OGZ12603.1"/>
    </source>
</evidence>
<evidence type="ECO:0000313" key="3">
    <source>
        <dbReference type="Proteomes" id="UP000178099"/>
    </source>
</evidence>
<organism evidence="2 3">
    <name type="scientific">Candidatus Lloydbacteria bacterium RIFCSPHIGHO2_02_FULL_51_22</name>
    <dbReference type="NCBI Taxonomy" id="1798663"/>
    <lineage>
        <taxon>Bacteria</taxon>
        <taxon>Candidatus Lloydiibacteriota</taxon>
    </lineage>
</organism>
<accession>A0A1G2DGG3</accession>
<sequence length="224" mass="25378">MSRANGSQSFNGTCAKKEEGDMSSYTEGQTHQLMNALEAAGFTPGDLTKLGQRKDLGTIRGFVLGTHEIKSTSKVTINRGRFNPVGFLGEGWRILYYDETDARSIALTELDLIKVQLVTIFSDGELSITGEERLKRLKASDYIRLDADIFFTLWENQHLIPESWKKVNGKTRYIFFDGTILRSPRGGHSVLYLYWWQEDGAWSWGVYQLGTDWYDGDLSAVLAR</sequence>
<gene>
    <name evidence="2" type="ORF">A3D67_04330</name>
</gene>
<reference evidence="2 3" key="1">
    <citation type="journal article" date="2016" name="Nat. Commun.">
        <title>Thousands of microbial genomes shed light on interconnected biogeochemical processes in an aquifer system.</title>
        <authorList>
            <person name="Anantharaman K."/>
            <person name="Brown C.T."/>
            <person name="Hug L.A."/>
            <person name="Sharon I."/>
            <person name="Castelle C.J."/>
            <person name="Probst A.J."/>
            <person name="Thomas B.C."/>
            <person name="Singh A."/>
            <person name="Wilkins M.J."/>
            <person name="Karaoz U."/>
            <person name="Brodie E.L."/>
            <person name="Williams K.H."/>
            <person name="Hubbard S.S."/>
            <person name="Banfield J.F."/>
        </authorList>
    </citation>
    <scope>NUCLEOTIDE SEQUENCE [LARGE SCALE GENOMIC DNA]</scope>
</reference>
<proteinExistence type="predicted"/>
<name>A0A1G2DGG3_9BACT</name>